<accession>A0A0C5IXN1</accession>
<evidence type="ECO:0000313" key="2">
    <source>
        <dbReference type="EMBL" id="AJP47462.1"/>
    </source>
</evidence>
<proteinExistence type="predicted"/>
<evidence type="ECO:0000313" key="3">
    <source>
        <dbReference type="Proteomes" id="UP000061603"/>
    </source>
</evidence>
<evidence type="ECO:0000259" key="1">
    <source>
        <dbReference type="Pfam" id="PF19839"/>
    </source>
</evidence>
<dbReference type="RefSeq" id="WP_202635657.1">
    <property type="nucleotide sequence ID" value="NZ_CP010554.1"/>
</dbReference>
<dbReference type="KEGG" id="rbu:PG1C_01305"/>
<dbReference type="STRING" id="1565605.PG1C_01305"/>
<dbReference type="HOGENOM" id="CLU_201221_1_0_4"/>
<dbReference type="EMBL" id="CP010554">
    <property type="protein sequence ID" value="AJP47462.1"/>
    <property type="molecule type" value="Genomic_DNA"/>
</dbReference>
<feature type="domain" description="Ribbon-helix-helix protein RHH" evidence="1">
    <location>
        <begin position="1"/>
        <end position="61"/>
    </location>
</feature>
<organism evidence="2 3">
    <name type="scientific">Rugosibacter aromaticivorans</name>
    <dbReference type="NCBI Taxonomy" id="1565605"/>
    <lineage>
        <taxon>Bacteria</taxon>
        <taxon>Pseudomonadati</taxon>
        <taxon>Pseudomonadota</taxon>
        <taxon>Betaproteobacteria</taxon>
        <taxon>Nitrosomonadales</taxon>
        <taxon>Sterolibacteriaceae</taxon>
        <taxon>Rugosibacter</taxon>
    </lineage>
</organism>
<dbReference type="Proteomes" id="UP000061603">
    <property type="component" value="Chromosome"/>
</dbReference>
<dbReference type="SUPFAM" id="SSF47598">
    <property type="entry name" value="Ribbon-helix-helix"/>
    <property type="match status" value="1"/>
</dbReference>
<gene>
    <name evidence="2" type="ORF">PG1C_01305</name>
</gene>
<keyword evidence="3" id="KW-1185">Reference proteome</keyword>
<reference evidence="2 3" key="1">
    <citation type="journal article" date="2015" name="Genome Announc.">
        <title>Complete Genome Sequence of a Novel Bacterium within the Family Rhodocyclaceae That Degrades Polycyclic Aromatic Hydrocarbons.</title>
        <authorList>
            <person name="Singleton D.R."/>
            <person name="Dickey A.N."/>
            <person name="Scholl E.H."/>
            <person name="Wright F.A."/>
            <person name="Aitken M.D."/>
        </authorList>
    </citation>
    <scope>NUCLEOTIDE SEQUENCE [LARGE SCALE GENOMIC DNA]</scope>
    <source>
        <strain evidence="3">PG1-Ca6</strain>
    </source>
</reference>
<dbReference type="InterPro" id="IPR045559">
    <property type="entry name" value="RHH_9"/>
</dbReference>
<sequence length="70" mass="7908">MENRTARLTILLDPQKKKIFEDICASQDLTASQVVRKLMRQYIIDNASERELPDWLRGTATTGKSGVNDG</sequence>
<dbReference type="InterPro" id="IPR010985">
    <property type="entry name" value="Ribbon_hlx_hlx"/>
</dbReference>
<dbReference type="Pfam" id="PF19839">
    <property type="entry name" value="RHH_9"/>
    <property type="match status" value="1"/>
</dbReference>
<protein>
    <submittedName>
        <fullName evidence="2">CopG family transcriptional regulator</fullName>
    </submittedName>
</protein>
<dbReference type="AlphaFoldDB" id="A0A0C5IXN1"/>
<dbReference type="GO" id="GO:0006355">
    <property type="term" value="P:regulation of DNA-templated transcription"/>
    <property type="evidence" value="ECO:0007669"/>
    <property type="project" value="InterPro"/>
</dbReference>
<name>A0A0C5IXN1_9PROT</name>